<accession>A0ACB8E4E6</accession>
<name>A0ACB8E4E6_DERSI</name>
<gene>
    <name evidence="1" type="ORF">HPB49_025110</name>
</gene>
<dbReference type="EMBL" id="CM023470">
    <property type="protein sequence ID" value="KAH7981513.1"/>
    <property type="molecule type" value="Genomic_DNA"/>
</dbReference>
<evidence type="ECO:0000313" key="1">
    <source>
        <dbReference type="EMBL" id="KAH7981513.1"/>
    </source>
</evidence>
<comment type="caution">
    <text evidence="1">The sequence shown here is derived from an EMBL/GenBank/DDBJ whole genome shotgun (WGS) entry which is preliminary data.</text>
</comment>
<proteinExistence type="predicted"/>
<keyword evidence="2" id="KW-1185">Reference proteome</keyword>
<reference evidence="1" key="1">
    <citation type="submission" date="2020-05" db="EMBL/GenBank/DDBJ databases">
        <title>Large-scale comparative analyses of tick genomes elucidate their genetic diversity and vector capacities.</title>
        <authorList>
            <person name="Jia N."/>
            <person name="Wang J."/>
            <person name="Shi W."/>
            <person name="Du L."/>
            <person name="Sun Y."/>
            <person name="Zhan W."/>
            <person name="Jiang J."/>
            <person name="Wang Q."/>
            <person name="Zhang B."/>
            <person name="Ji P."/>
            <person name="Sakyi L.B."/>
            <person name="Cui X."/>
            <person name="Yuan T."/>
            <person name="Jiang B."/>
            <person name="Yang W."/>
            <person name="Lam T.T.-Y."/>
            <person name="Chang Q."/>
            <person name="Ding S."/>
            <person name="Wang X."/>
            <person name="Zhu J."/>
            <person name="Ruan X."/>
            <person name="Zhao L."/>
            <person name="Wei J."/>
            <person name="Que T."/>
            <person name="Du C."/>
            <person name="Cheng J."/>
            <person name="Dai P."/>
            <person name="Han X."/>
            <person name="Huang E."/>
            <person name="Gao Y."/>
            <person name="Liu J."/>
            <person name="Shao H."/>
            <person name="Ye R."/>
            <person name="Li L."/>
            <person name="Wei W."/>
            <person name="Wang X."/>
            <person name="Wang C."/>
            <person name="Yang T."/>
            <person name="Huo Q."/>
            <person name="Li W."/>
            <person name="Guo W."/>
            <person name="Chen H."/>
            <person name="Zhou L."/>
            <person name="Ni X."/>
            <person name="Tian J."/>
            <person name="Zhou Y."/>
            <person name="Sheng Y."/>
            <person name="Liu T."/>
            <person name="Pan Y."/>
            <person name="Xia L."/>
            <person name="Li J."/>
            <person name="Zhao F."/>
            <person name="Cao W."/>
        </authorList>
    </citation>
    <scope>NUCLEOTIDE SEQUENCE</scope>
    <source>
        <strain evidence="1">Dsil-2018</strain>
    </source>
</reference>
<evidence type="ECO:0000313" key="2">
    <source>
        <dbReference type="Proteomes" id="UP000821865"/>
    </source>
</evidence>
<dbReference type="Proteomes" id="UP000821865">
    <property type="component" value="Chromosome 1"/>
</dbReference>
<organism evidence="1 2">
    <name type="scientific">Dermacentor silvarum</name>
    <name type="common">Tick</name>
    <dbReference type="NCBI Taxonomy" id="543639"/>
    <lineage>
        <taxon>Eukaryota</taxon>
        <taxon>Metazoa</taxon>
        <taxon>Ecdysozoa</taxon>
        <taxon>Arthropoda</taxon>
        <taxon>Chelicerata</taxon>
        <taxon>Arachnida</taxon>
        <taxon>Acari</taxon>
        <taxon>Parasitiformes</taxon>
        <taxon>Ixodida</taxon>
        <taxon>Ixodoidea</taxon>
        <taxon>Ixodidae</taxon>
        <taxon>Rhipicephalinae</taxon>
        <taxon>Dermacentor</taxon>
    </lineage>
</organism>
<sequence>MQEVQQREPRFSPVASSFSRAEMPTAQCVRCHSSSSRRDFTVLPCFHAVCLKCLDEVPDKGCDVVGYKCPVCQENLYALSQSILISNILNVVHEDYDYSTCSNCNEGKRASGRCRDCNNELLCDNCVWAHQRVRLTKGHEIVSVSSDCTAASAMPPADSQTGHNQSWSDRHDCQVLRLYCETCCEALCSDCTVKEHGSHSLVYLQDALNSARTAVPSTLADMRSVVTALQESVERSRRMSERLRVRTQNVAAEVRSTAGRHRVALNQRERDLLQRLDQAQQVKEQALKRQRDQLSAKLERLERAASALQQAGDDLDLLRARREAQAQLQEARDAATEPAEDDHIEFTAPDGALLAAIGTLGFLSSAGYGPNSSAAGEALVRAVRGRSATFTVHARDHLGESRLLGGDPVQVTVRAPDGTLCRADVVDRHDGTYQVTFQPQQEGTHIVRVLLRGADIQRSPFAVSVRASRNYAAIGEPSLVIGSEGSGDGQLCRPWGVCTDSQGHIIVADRSNNRIQVFNADGTFRLKFGTRGELPGQFDRPAGVAWDESHGGRIVVADKDNHRVQVFDSRGTFLLTFGEWGSKSGQFNYPWDVAVNSEGHILVSDTRNHRVQLFQADGTFLNKYGFEGPLWKQFDSPRGVAFIGDGHVVVTDFNNHRVLVIRPDFQSASYLGGEGKEPGLFQRPQGVAVDLEGHIVVADSRNHRLQVFRPDGKLLACFGSQGQDPGQLDLPSGLCISPEGRIVVVDFGNNRVQLF</sequence>
<protein>
    <submittedName>
        <fullName evidence="1">Uncharacterized protein</fullName>
    </submittedName>
</protein>